<dbReference type="EMBL" id="JAJJMN010000001">
    <property type="protein sequence ID" value="MCC9016929.1"/>
    <property type="molecule type" value="Genomic_DNA"/>
</dbReference>
<evidence type="ECO:0000313" key="2">
    <source>
        <dbReference type="Proteomes" id="UP001430700"/>
    </source>
</evidence>
<reference evidence="1" key="1">
    <citation type="submission" date="2021-11" db="EMBL/GenBank/DDBJ databases">
        <title>Description of novel Flavobacterium species.</title>
        <authorList>
            <person name="Saticioglu I.B."/>
            <person name="Ay H."/>
            <person name="Altun S."/>
            <person name="Duman M."/>
        </authorList>
    </citation>
    <scope>NUCLEOTIDE SEQUENCE</scope>
    <source>
        <strain evidence="1">F-126</strain>
    </source>
</reference>
<comment type="caution">
    <text evidence="1">The sequence shown here is derived from an EMBL/GenBank/DDBJ whole genome shotgun (WGS) entry which is preliminary data.</text>
</comment>
<sequence>MLSILIQYIAAFKAMMKAVELRVNGSKDPLQYTFTTELKKEFSADMTWNTGSIDNTVVTVDFVAMDSDLPLAKWDKLGVATGEVPKFGKKIVLSERLLSDIDNMIAKSADTATVAEKLFSGAVKLVSGVAETMQFRYDQALSSGLMLVDDETNVGTGFRVNFRYPNSNKFGVVLPWSDPNAKPLNDISRILKAAKAKGDVISILKMDDATFDNFSRNNQVREQFAFYNNYVGAVQNVPSLDLEKVNLMLKNNSQFKIQIQIMDRTVTYERNGVRTTVPTWTPNKVVFLTSTKVGRLVWSKLAEASRPSKKVEYTFVDQYIMTKLWRDEEPFAENISVQGLALPIIDNVGSIYLLDAEEAVIDSQTEGDANFNYKTVNYTKTSVIAAINMATGKTTAKANNADTTLQKYINELTEEQVLIFEANIVASV</sequence>
<evidence type="ECO:0000313" key="1">
    <source>
        <dbReference type="EMBL" id="MCC9016929.1"/>
    </source>
</evidence>
<proteinExistence type="predicted"/>
<dbReference type="Proteomes" id="UP001430700">
    <property type="component" value="Unassembled WGS sequence"/>
</dbReference>
<keyword evidence="2" id="KW-1185">Reference proteome</keyword>
<dbReference type="InterPro" id="IPR005564">
    <property type="entry name" value="Major_capsid_GpE"/>
</dbReference>
<dbReference type="Pfam" id="PF03864">
    <property type="entry name" value="Phage_cap_E"/>
    <property type="match status" value="1"/>
</dbReference>
<name>A0ABS8LWL4_9FLAO</name>
<organism evidence="1 2">
    <name type="scientific">Flavobacterium lipolyticum</name>
    <dbReference type="NCBI Taxonomy" id="2893754"/>
    <lineage>
        <taxon>Bacteria</taxon>
        <taxon>Pseudomonadati</taxon>
        <taxon>Bacteroidota</taxon>
        <taxon>Flavobacteriia</taxon>
        <taxon>Flavobacteriales</taxon>
        <taxon>Flavobacteriaceae</taxon>
        <taxon>Flavobacterium</taxon>
    </lineage>
</organism>
<gene>
    <name evidence="1" type="ORF">LNQ34_03990</name>
</gene>
<accession>A0ABS8LWL4</accession>
<dbReference type="RefSeq" id="WP_229998723.1">
    <property type="nucleotide sequence ID" value="NZ_JAJJMN010000001.1"/>
</dbReference>
<protein>
    <submittedName>
        <fullName evidence="1">Major capsid protein</fullName>
    </submittedName>
</protein>